<comment type="caution">
    <text evidence="3">The sequence shown here is derived from an EMBL/GenBank/DDBJ whole genome shotgun (WGS) entry which is preliminary data.</text>
</comment>
<keyword evidence="2 3" id="KW-0378">Hydrolase</keyword>
<evidence type="ECO:0000256" key="1">
    <source>
        <dbReference type="ARBA" id="ARBA00005622"/>
    </source>
</evidence>
<dbReference type="Pfam" id="PF00756">
    <property type="entry name" value="Esterase"/>
    <property type="match status" value="1"/>
</dbReference>
<dbReference type="InterPro" id="IPR000801">
    <property type="entry name" value="Esterase-like"/>
</dbReference>
<gene>
    <name evidence="3" type="ORF">EUX54_06925</name>
</gene>
<protein>
    <submittedName>
        <fullName evidence="3">Alpha/beta hydrolase</fullName>
    </submittedName>
</protein>
<evidence type="ECO:0000313" key="4">
    <source>
        <dbReference type="Proteomes" id="UP000318695"/>
    </source>
</evidence>
<dbReference type="InterPro" id="IPR052558">
    <property type="entry name" value="Siderophore_Hydrolase_D"/>
</dbReference>
<name>A0A502JH61_HAEHA</name>
<evidence type="ECO:0000256" key="2">
    <source>
        <dbReference type="ARBA" id="ARBA00022801"/>
    </source>
</evidence>
<dbReference type="GO" id="GO:0016788">
    <property type="term" value="F:hydrolase activity, acting on ester bonds"/>
    <property type="evidence" value="ECO:0007669"/>
    <property type="project" value="TreeGrafter"/>
</dbReference>
<comment type="similarity">
    <text evidence="1">Belongs to the esterase D family.</text>
</comment>
<dbReference type="Gene3D" id="3.40.50.1820">
    <property type="entry name" value="alpha/beta hydrolase"/>
    <property type="match status" value="1"/>
</dbReference>
<organism evidence="3 4">
    <name type="scientific">Haemophilus haemolyticus</name>
    <dbReference type="NCBI Taxonomy" id="726"/>
    <lineage>
        <taxon>Bacteria</taxon>
        <taxon>Pseudomonadati</taxon>
        <taxon>Pseudomonadota</taxon>
        <taxon>Gammaproteobacteria</taxon>
        <taxon>Pasteurellales</taxon>
        <taxon>Pasteurellaceae</taxon>
        <taxon>Haemophilus</taxon>
    </lineage>
</organism>
<dbReference type="PANTHER" id="PTHR40841">
    <property type="entry name" value="SIDEROPHORE TRIACETYLFUSARININE C ESTERASE"/>
    <property type="match status" value="1"/>
</dbReference>
<accession>A0A502JH61</accession>
<sequence length="271" mass="31398">MILATPDFIIPKINENMNTLYKIHQKDFLFESKPYRLFIAEPKANNKPLSVLYMLDGNAQFPIAVNTVDPTQALPLIVGIGYVSENAYAIAERQRDYTFPVNGEDFKNGGGASDFLRFIQTQVKPEIEQQYHINPEKQFFFGHSFGGLFGLYVLFHQPDLFQYYTLASPSLWWGNGSFLPQTMPWIKSSPKHILITLGEYEEYPERDPKLTSEQLKRIEQRKKMRPFNAPKLAEKLVQQGYPVIFRWISHKNHGDSIEDAIKQMMEDLQSK</sequence>
<dbReference type="InterPro" id="IPR029058">
    <property type="entry name" value="AB_hydrolase_fold"/>
</dbReference>
<dbReference type="AlphaFoldDB" id="A0A502JH61"/>
<reference evidence="3 4" key="1">
    <citation type="submission" date="2019-01" db="EMBL/GenBank/DDBJ databases">
        <title>Comparative genomic analysis identifies haemin-independent Haemophilus haemolyticus: a formal re-classification of Haemophilus intermedius.</title>
        <authorList>
            <person name="Harris T.M."/>
            <person name="Price E.P."/>
            <person name="Sarovich D.S."/>
            <person name="Norskov-Lauritsen N."/>
            <person name="Beissbarth J."/>
            <person name="Chang A.B."/>
            <person name="Smith-Vaughan H.C."/>
        </authorList>
    </citation>
    <scope>NUCLEOTIDE SEQUENCE [LARGE SCALE GENOMIC DNA]</scope>
    <source>
        <strain evidence="3 4">CCUG 30218</strain>
    </source>
</reference>
<dbReference type="EMBL" id="SDPI01000034">
    <property type="protein sequence ID" value="TPG98727.1"/>
    <property type="molecule type" value="Genomic_DNA"/>
</dbReference>
<evidence type="ECO:0000313" key="3">
    <source>
        <dbReference type="EMBL" id="TPG98727.1"/>
    </source>
</evidence>
<dbReference type="Proteomes" id="UP000318695">
    <property type="component" value="Unassembled WGS sequence"/>
</dbReference>
<dbReference type="SUPFAM" id="SSF53474">
    <property type="entry name" value="alpha/beta-Hydrolases"/>
    <property type="match status" value="1"/>
</dbReference>
<proteinExistence type="inferred from homology"/>
<dbReference type="PANTHER" id="PTHR40841:SF2">
    <property type="entry name" value="SIDEROPHORE-DEGRADING ESTERASE (EUROFUNG)"/>
    <property type="match status" value="1"/>
</dbReference>